<evidence type="ECO:0000256" key="9">
    <source>
        <dbReference type="ARBA" id="ARBA00022984"/>
    </source>
</evidence>
<keyword evidence="7 18" id="KW-0812">Transmembrane</keyword>
<accession>A0A3B0X0E6</accession>
<evidence type="ECO:0000256" key="2">
    <source>
        <dbReference type="ARBA" id="ARBA00004752"/>
    </source>
</evidence>
<sequence length="407" mass="45190">MDYWLLGLITILVVMGLMMVASSSVAISDQRFGHPDHYIIRQLISVAMGLVAAYLFFRMPLSVWEDNRGKLFLLGIFLLVAVLVFGREINGSKRWLPLGIMNFQPSEFMKLVIVVFMAGYLDRHSSAVKESFQAVIRLALPFGLMAILLLLEPDYGSTFVIAIMITGMLLIAGAPWRYFALTVVPMVSILVALVMTSEYRMARVSSFLDPWQDPFGAGYQLTQALIASGSGEWFGAGLGESVQKMLYLPDAHTDFLFSIYGEEFGFIGVVFLVLLYLMILHRMFRIGRKAIEANQFFGGMVCFGFGIWIILQAGINMGVNLGSFPTKGLTLPFMSYGGSSLLMMSIALAVVFRVDYETRHYPRPKKVKESAKATEKEGANASDKPKVSKEINRRSAPSKAKLKGATK</sequence>
<dbReference type="AlphaFoldDB" id="A0A3B0X0E6"/>
<proteinExistence type="inferred from homology"/>
<evidence type="ECO:0000256" key="3">
    <source>
        <dbReference type="ARBA" id="ARBA00022475"/>
    </source>
</evidence>
<dbReference type="GO" id="GO:0009252">
    <property type="term" value="P:peptidoglycan biosynthetic process"/>
    <property type="evidence" value="ECO:0007669"/>
    <property type="project" value="UniProtKB-KW"/>
</dbReference>
<keyword evidence="5" id="KW-0328">Glycosyltransferase</keyword>
<comment type="pathway">
    <text evidence="2">Cell wall biogenesis; peptidoglycan biosynthesis.</text>
</comment>
<dbReference type="Pfam" id="PF01098">
    <property type="entry name" value="FTSW_RODA_SPOVE"/>
    <property type="match status" value="1"/>
</dbReference>
<evidence type="ECO:0000256" key="13">
    <source>
        <dbReference type="ARBA" id="ARBA00023316"/>
    </source>
</evidence>
<keyword evidence="9" id="KW-0573">Peptidoglycan synthesis</keyword>
<dbReference type="HAMAP" id="MF_00913">
    <property type="entry name" value="PGT_FtsW_proteobact"/>
    <property type="match status" value="1"/>
</dbReference>
<dbReference type="PANTHER" id="PTHR30474">
    <property type="entry name" value="CELL CYCLE PROTEIN"/>
    <property type="match status" value="1"/>
</dbReference>
<dbReference type="GO" id="GO:0032153">
    <property type="term" value="C:cell division site"/>
    <property type="evidence" value="ECO:0007669"/>
    <property type="project" value="TreeGrafter"/>
</dbReference>
<evidence type="ECO:0000256" key="8">
    <source>
        <dbReference type="ARBA" id="ARBA00022960"/>
    </source>
</evidence>
<reference evidence="19" key="1">
    <citation type="submission" date="2018-06" db="EMBL/GenBank/DDBJ databases">
        <authorList>
            <person name="Zhirakovskaya E."/>
        </authorList>
    </citation>
    <scope>NUCLEOTIDE SEQUENCE</scope>
</reference>
<evidence type="ECO:0000256" key="4">
    <source>
        <dbReference type="ARBA" id="ARBA00022618"/>
    </source>
</evidence>
<keyword evidence="6" id="KW-0808">Transferase</keyword>
<feature type="transmembrane region" description="Helical" evidence="18">
    <location>
        <begin position="134"/>
        <end position="151"/>
    </location>
</feature>
<keyword evidence="13" id="KW-0961">Cell wall biogenesis/degradation</keyword>
<evidence type="ECO:0000256" key="5">
    <source>
        <dbReference type="ARBA" id="ARBA00022676"/>
    </source>
</evidence>
<dbReference type="NCBIfam" id="TIGR02614">
    <property type="entry name" value="ftsW"/>
    <property type="match status" value="1"/>
</dbReference>
<keyword evidence="11 18" id="KW-0472">Membrane</keyword>
<evidence type="ECO:0000313" key="19">
    <source>
        <dbReference type="EMBL" id="VAW49314.1"/>
    </source>
</evidence>
<dbReference type="GO" id="GO:0071555">
    <property type="term" value="P:cell wall organization"/>
    <property type="evidence" value="ECO:0007669"/>
    <property type="project" value="UniProtKB-KW"/>
</dbReference>
<comment type="subcellular location">
    <subcellularLocation>
        <location evidence="1">Cell membrane</location>
        <topology evidence="1">Multi-pass membrane protein</topology>
    </subcellularLocation>
</comment>
<feature type="transmembrane region" description="Helical" evidence="18">
    <location>
        <begin position="296"/>
        <end position="315"/>
    </location>
</feature>
<dbReference type="GO" id="GO:0008955">
    <property type="term" value="F:peptidoglycan glycosyltransferase activity"/>
    <property type="evidence" value="ECO:0007669"/>
    <property type="project" value="UniProtKB-EC"/>
</dbReference>
<feature type="region of interest" description="Disordered" evidence="17">
    <location>
        <begin position="364"/>
        <end position="407"/>
    </location>
</feature>
<evidence type="ECO:0000256" key="15">
    <source>
        <dbReference type="ARBA" id="ARBA00044770"/>
    </source>
</evidence>
<dbReference type="InterPro" id="IPR013437">
    <property type="entry name" value="FtsW"/>
</dbReference>
<evidence type="ECO:0000256" key="7">
    <source>
        <dbReference type="ARBA" id="ARBA00022692"/>
    </source>
</evidence>
<evidence type="ECO:0000256" key="18">
    <source>
        <dbReference type="SAM" id="Phobius"/>
    </source>
</evidence>
<evidence type="ECO:0000256" key="11">
    <source>
        <dbReference type="ARBA" id="ARBA00023136"/>
    </source>
</evidence>
<dbReference type="GO" id="GO:0005886">
    <property type="term" value="C:plasma membrane"/>
    <property type="evidence" value="ECO:0007669"/>
    <property type="project" value="UniProtKB-SubCell"/>
</dbReference>
<name>A0A3B0X0E6_9ZZZZ</name>
<evidence type="ECO:0000256" key="17">
    <source>
        <dbReference type="SAM" id="MobiDB-lite"/>
    </source>
</evidence>
<evidence type="ECO:0000256" key="6">
    <source>
        <dbReference type="ARBA" id="ARBA00022679"/>
    </source>
</evidence>
<gene>
    <name evidence="19" type="ORF">MNBD_GAMMA04-1233</name>
</gene>
<keyword evidence="12" id="KW-0131">Cell cycle</keyword>
<dbReference type="PANTHER" id="PTHR30474:SF2">
    <property type="entry name" value="PEPTIDOGLYCAN GLYCOSYLTRANSFERASE FTSW-RELATED"/>
    <property type="match status" value="1"/>
</dbReference>
<comment type="catalytic activity">
    <reaction evidence="16">
        <text>[GlcNAc-(1-&gt;4)-Mur2Ac(oyl-L-Ala-gamma-D-Glu-L-Lys-D-Ala-D-Ala)](n)-di-trans,octa-cis-undecaprenyl diphosphate + beta-D-GlcNAc-(1-&gt;4)-Mur2Ac(oyl-L-Ala-gamma-D-Glu-L-Lys-D-Ala-D-Ala)-di-trans,octa-cis-undecaprenyl diphosphate = [GlcNAc-(1-&gt;4)-Mur2Ac(oyl-L-Ala-gamma-D-Glu-L-Lys-D-Ala-D-Ala)](n+1)-di-trans,octa-cis-undecaprenyl diphosphate + di-trans,octa-cis-undecaprenyl diphosphate + H(+)</text>
        <dbReference type="Rhea" id="RHEA:23708"/>
        <dbReference type="Rhea" id="RHEA-COMP:9602"/>
        <dbReference type="Rhea" id="RHEA-COMP:9603"/>
        <dbReference type="ChEBI" id="CHEBI:15378"/>
        <dbReference type="ChEBI" id="CHEBI:58405"/>
        <dbReference type="ChEBI" id="CHEBI:60033"/>
        <dbReference type="ChEBI" id="CHEBI:78435"/>
        <dbReference type="EC" id="2.4.99.28"/>
    </reaction>
</comment>
<keyword evidence="4 19" id="KW-0132">Cell division</keyword>
<keyword evidence="10 18" id="KW-1133">Transmembrane helix</keyword>
<protein>
    <recommendedName>
        <fullName evidence="15">peptidoglycan glycosyltransferase</fullName>
        <ecNumber evidence="15">2.4.99.28</ecNumber>
    </recommendedName>
    <alternativeName>
        <fullName evidence="14">Peptidoglycan polymerase</fullName>
    </alternativeName>
</protein>
<feature type="transmembrane region" description="Helical" evidence="18">
    <location>
        <begin position="69"/>
        <end position="86"/>
    </location>
</feature>
<dbReference type="InterPro" id="IPR001182">
    <property type="entry name" value="FtsW/RodA"/>
</dbReference>
<keyword evidence="3" id="KW-1003">Cell membrane</keyword>
<dbReference type="GO" id="GO:0015648">
    <property type="term" value="F:lipid-linked peptidoglycan transporter activity"/>
    <property type="evidence" value="ECO:0007669"/>
    <property type="project" value="TreeGrafter"/>
</dbReference>
<feature type="compositionally biased region" description="Basic and acidic residues" evidence="17">
    <location>
        <begin position="367"/>
        <end position="393"/>
    </location>
</feature>
<feature type="transmembrane region" description="Helical" evidence="18">
    <location>
        <begin position="38"/>
        <end position="57"/>
    </location>
</feature>
<feature type="transmembrane region" description="Helical" evidence="18">
    <location>
        <begin position="264"/>
        <end position="284"/>
    </location>
</feature>
<feature type="transmembrane region" description="Helical" evidence="18">
    <location>
        <begin position="335"/>
        <end position="356"/>
    </location>
</feature>
<organism evidence="19">
    <name type="scientific">hydrothermal vent metagenome</name>
    <dbReference type="NCBI Taxonomy" id="652676"/>
    <lineage>
        <taxon>unclassified sequences</taxon>
        <taxon>metagenomes</taxon>
        <taxon>ecological metagenomes</taxon>
    </lineage>
</organism>
<evidence type="ECO:0000256" key="10">
    <source>
        <dbReference type="ARBA" id="ARBA00022989"/>
    </source>
</evidence>
<evidence type="ECO:0000256" key="1">
    <source>
        <dbReference type="ARBA" id="ARBA00004651"/>
    </source>
</evidence>
<dbReference type="EMBL" id="UOFB01000344">
    <property type="protein sequence ID" value="VAW49314.1"/>
    <property type="molecule type" value="Genomic_DNA"/>
</dbReference>
<evidence type="ECO:0000256" key="16">
    <source>
        <dbReference type="ARBA" id="ARBA00049902"/>
    </source>
</evidence>
<feature type="transmembrane region" description="Helical" evidence="18">
    <location>
        <begin position="178"/>
        <end position="196"/>
    </location>
</feature>
<dbReference type="EC" id="2.4.99.28" evidence="15"/>
<feature type="transmembrane region" description="Helical" evidence="18">
    <location>
        <begin position="157"/>
        <end position="173"/>
    </location>
</feature>
<dbReference type="GO" id="GO:0008360">
    <property type="term" value="P:regulation of cell shape"/>
    <property type="evidence" value="ECO:0007669"/>
    <property type="project" value="UniProtKB-KW"/>
</dbReference>
<feature type="transmembrane region" description="Helical" evidence="18">
    <location>
        <begin position="106"/>
        <end position="122"/>
    </location>
</feature>
<dbReference type="GO" id="GO:0051301">
    <property type="term" value="P:cell division"/>
    <property type="evidence" value="ECO:0007669"/>
    <property type="project" value="UniProtKB-KW"/>
</dbReference>
<keyword evidence="8" id="KW-0133">Cell shape</keyword>
<evidence type="ECO:0000256" key="14">
    <source>
        <dbReference type="ARBA" id="ARBA00032370"/>
    </source>
</evidence>
<evidence type="ECO:0000256" key="12">
    <source>
        <dbReference type="ARBA" id="ARBA00023306"/>
    </source>
</evidence>